<keyword evidence="12" id="KW-1185">Reference proteome</keyword>
<dbReference type="Proteomes" id="UP001177140">
    <property type="component" value="Unassembled WGS sequence"/>
</dbReference>
<dbReference type="GO" id="GO:0080155">
    <property type="term" value="P:regulation of double fertilization forming a zygote and endosperm"/>
    <property type="evidence" value="ECO:0007669"/>
    <property type="project" value="UniProtKB-ARBA"/>
</dbReference>
<name>A0AA42B229_PAPNU</name>
<comment type="subcellular location">
    <subcellularLocation>
        <location evidence="1">Cytoplasmic vesicle</location>
    </subcellularLocation>
    <subcellularLocation>
        <location evidence="2">Secreted</location>
    </subcellularLocation>
</comment>
<evidence type="ECO:0000256" key="9">
    <source>
        <dbReference type="SAM" id="MobiDB-lite"/>
    </source>
</evidence>
<evidence type="ECO:0000313" key="11">
    <source>
        <dbReference type="EMBL" id="MCL7048570.1"/>
    </source>
</evidence>
<reference evidence="11" key="1">
    <citation type="submission" date="2022-03" db="EMBL/GenBank/DDBJ databases">
        <title>A functionally conserved STORR gene fusion in Papaver species that diverged 16.8 million years ago.</title>
        <authorList>
            <person name="Catania T."/>
        </authorList>
    </citation>
    <scope>NUCLEOTIDE SEQUENCE</scope>
    <source>
        <strain evidence="11">S-191538</strain>
    </source>
</reference>
<accession>A0AA42B229</accession>
<feature type="domain" description="Prolamin-like" evidence="10">
    <location>
        <begin position="45"/>
        <end position="108"/>
    </location>
</feature>
<sequence>MISTTTTLTVVMASRELASMNKPTTTTSKTLAVRLNGEVGDGLVDCWNALSEMHSCTHEILVFFDGEIDLGLDCCRAINTLCHDCWPSMLTSLGFTSQESDTLRGHCDTTPSVPPQPSPTIVVSPPRPSTTIVVSPPRSTTTITVSPPRTIPINVSSPPPAGCTDSCTGAAHPAVIG</sequence>
<dbReference type="PANTHER" id="PTHR35293:SF10">
    <property type="entry name" value="EGG CELL-SECRETED PROTEIN 1.2-RELATED"/>
    <property type="match status" value="1"/>
</dbReference>
<evidence type="ECO:0000256" key="1">
    <source>
        <dbReference type="ARBA" id="ARBA00004541"/>
    </source>
</evidence>
<evidence type="ECO:0000259" key="10">
    <source>
        <dbReference type="Pfam" id="PF05617"/>
    </source>
</evidence>
<dbReference type="Pfam" id="PF05617">
    <property type="entry name" value="Prolamin_like"/>
    <property type="match status" value="1"/>
</dbReference>
<keyword evidence="4" id="KW-0732">Signal</keyword>
<dbReference type="InterPro" id="IPR044711">
    <property type="entry name" value="EC11-15"/>
</dbReference>
<evidence type="ECO:0000256" key="2">
    <source>
        <dbReference type="ARBA" id="ARBA00004613"/>
    </source>
</evidence>
<comment type="caution">
    <text evidence="11">The sequence shown here is derived from an EMBL/GenBank/DDBJ whole genome shotgun (WGS) entry which is preliminary data.</text>
</comment>
<dbReference type="GO" id="GO:0009567">
    <property type="term" value="P:double fertilization forming a zygote and endosperm"/>
    <property type="evidence" value="ECO:0007669"/>
    <property type="project" value="InterPro"/>
</dbReference>
<organism evidence="11 12">
    <name type="scientific">Papaver nudicaule</name>
    <name type="common">Iceland poppy</name>
    <dbReference type="NCBI Taxonomy" id="74823"/>
    <lineage>
        <taxon>Eukaryota</taxon>
        <taxon>Viridiplantae</taxon>
        <taxon>Streptophyta</taxon>
        <taxon>Embryophyta</taxon>
        <taxon>Tracheophyta</taxon>
        <taxon>Spermatophyta</taxon>
        <taxon>Magnoliopsida</taxon>
        <taxon>Ranunculales</taxon>
        <taxon>Papaveraceae</taxon>
        <taxon>Papaveroideae</taxon>
        <taxon>Papaver</taxon>
    </lineage>
</organism>
<comment type="function">
    <text evidence="7">Involved in the regulation of gamete interactions during the double fertilization and to prevent multiple-pollen tube attraction; mediates the redistribution of the gamete fusogen HAP2/GCS1 to the cell surface after secretion upon sperm arrival.</text>
</comment>
<evidence type="ECO:0000256" key="5">
    <source>
        <dbReference type="ARBA" id="ARBA00023279"/>
    </source>
</evidence>
<evidence type="ECO:0000256" key="7">
    <source>
        <dbReference type="ARBA" id="ARBA00034457"/>
    </source>
</evidence>
<dbReference type="PANTHER" id="PTHR35293">
    <property type="entry name" value="EGG CELL-SECRETED PROTEIN 1.5"/>
    <property type="match status" value="1"/>
</dbReference>
<evidence type="ECO:0000256" key="4">
    <source>
        <dbReference type="ARBA" id="ARBA00022729"/>
    </source>
</evidence>
<evidence type="ECO:0000256" key="3">
    <source>
        <dbReference type="ARBA" id="ARBA00022525"/>
    </source>
</evidence>
<evidence type="ECO:0000256" key="6">
    <source>
        <dbReference type="ARBA" id="ARBA00023329"/>
    </source>
</evidence>
<comment type="similarity">
    <text evidence="8">Belongs to the plant egg cell-secreted peptide family.</text>
</comment>
<dbReference type="GO" id="GO:0031410">
    <property type="term" value="C:cytoplasmic vesicle"/>
    <property type="evidence" value="ECO:0007669"/>
    <property type="project" value="UniProtKB-SubCell"/>
</dbReference>
<dbReference type="GO" id="GO:2000008">
    <property type="term" value="P:regulation of protein localization to cell surface"/>
    <property type="evidence" value="ECO:0007669"/>
    <property type="project" value="UniProtKB-ARBA"/>
</dbReference>
<dbReference type="EMBL" id="JAJJMA010305760">
    <property type="protein sequence ID" value="MCL7048570.1"/>
    <property type="molecule type" value="Genomic_DNA"/>
</dbReference>
<dbReference type="InterPro" id="IPR008502">
    <property type="entry name" value="Prolamin-like"/>
</dbReference>
<keyword evidence="3" id="KW-0964">Secreted</keyword>
<dbReference type="AlphaFoldDB" id="A0AA42B229"/>
<keyword evidence="5" id="KW-0278">Fertilization</keyword>
<dbReference type="GO" id="GO:0005576">
    <property type="term" value="C:extracellular region"/>
    <property type="evidence" value="ECO:0007669"/>
    <property type="project" value="UniProtKB-SubCell"/>
</dbReference>
<feature type="region of interest" description="Disordered" evidence="9">
    <location>
        <begin position="103"/>
        <end position="155"/>
    </location>
</feature>
<feature type="compositionally biased region" description="Polar residues" evidence="9">
    <location>
        <begin position="129"/>
        <end position="147"/>
    </location>
</feature>
<keyword evidence="6" id="KW-0968">Cytoplasmic vesicle</keyword>
<gene>
    <name evidence="11" type="ORF">MKW94_005734</name>
</gene>
<evidence type="ECO:0000256" key="8">
    <source>
        <dbReference type="ARBA" id="ARBA00034484"/>
    </source>
</evidence>
<proteinExistence type="inferred from homology"/>
<protein>
    <recommendedName>
        <fullName evidence="10">Prolamin-like domain-containing protein</fullName>
    </recommendedName>
</protein>
<evidence type="ECO:0000313" key="12">
    <source>
        <dbReference type="Proteomes" id="UP001177140"/>
    </source>
</evidence>